<dbReference type="SUPFAM" id="SSF52833">
    <property type="entry name" value="Thioredoxin-like"/>
    <property type="match status" value="1"/>
</dbReference>
<organism evidence="1 2">
    <name type="scientific">Cupriavidus basilensis OR16</name>
    <dbReference type="NCBI Taxonomy" id="1127483"/>
    <lineage>
        <taxon>Bacteria</taxon>
        <taxon>Pseudomonadati</taxon>
        <taxon>Pseudomonadota</taxon>
        <taxon>Betaproteobacteria</taxon>
        <taxon>Burkholderiales</taxon>
        <taxon>Burkholderiaceae</taxon>
        <taxon>Cupriavidus</taxon>
    </lineage>
</organism>
<dbReference type="InterPro" id="IPR008554">
    <property type="entry name" value="Glutaredoxin-like"/>
</dbReference>
<dbReference type="InterPro" id="IPR036249">
    <property type="entry name" value="Thioredoxin-like_sf"/>
</dbReference>
<sequence>MKIALEPLRRDFSFVLHEVDVDADPAAVARFDELVPVLMAGSPDGPDGELCHYFLDEKRVRAWLAAHVGPLTAGRAGNGTADGA</sequence>
<dbReference type="AlphaFoldDB" id="H1S5B7"/>
<name>H1S5B7_9BURK</name>
<reference evidence="1 2" key="1">
    <citation type="journal article" date="2012" name="J. Bacteriol.">
        <title>De Novo Genome Project of Cupriavidus basilensis OR16.</title>
        <authorList>
            <person name="Cserhati M."/>
            <person name="Kriszt B."/>
            <person name="Szoboszlay S."/>
            <person name="Toth A."/>
            <person name="Szabo I."/>
            <person name="Tancsics A."/>
            <person name="Nagy I."/>
            <person name="Horvath B."/>
            <person name="Nagy I."/>
            <person name="Kukolya J."/>
        </authorList>
    </citation>
    <scope>NUCLEOTIDE SEQUENCE [LARGE SCALE GENOMIC DNA]</scope>
    <source>
        <strain evidence="1 2">OR16</strain>
    </source>
</reference>
<dbReference type="Proteomes" id="UP000005808">
    <property type="component" value="Unassembled WGS sequence"/>
</dbReference>
<evidence type="ECO:0000313" key="1">
    <source>
        <dbReference type="EMBL" id="EHP42284.1"/>
    </source>
</evidence>
<dbReference type="Gene3D" id="3.40.30.10">
    <property type="entry name" value="Glutaredoxin"/>
    <property type="match status" value="1"/>
</dbReference>
<proteinExistence type="predicted"/>
<accession>H1S5B7</accession>
<gene>
    <name evidence="1" type="ORF">OR16_15174</name>
</gene>
<protein>
    <submittedName>
        <fullName evidence="1">Glutaredoxin</fullName>
    </submittedName>
</protein>
<dbReference type="Pfam" id="PF05768">
    <property type="entry name" value="Glrx-like"/>
    <property type="match status" value="1"/>
</dbReference>
<evidence type="ECO:0000313" key="2">
    <source>
        <dbReference type="Proteomes" id="UP000005808"/>
    </source>
</evidence>
<comment type="caution">
    <text evidence="1">The sequence shown here is derived from an EMBL/GenBank/DDBJ whole genome shotgun (WGS) entry which is preliminary data.</text>
</comment>
<dbReference type="EMBL" id="AHJE01000036">
    <property type="protein sequence ID" value="EHP42284.1"/>
    <property type="molecule type" value="Genomic_DNA"/>
</dbReference>